<evidence type="ECO:0000313" key="2">
    <source>
        <dbReference type="Proteomes" id="UP001597176"/>
    </source>
</evidence>
<comment type="caution">
    <text evidence="1">The sequence shown here is derived from an EMBL/GenBank/DDBJ whole genome shotgun (WGS) entry which is preliminary data.</text>
</comment>
<dbReference type="EMBL" id="JBHTND010000017">
    <property type="protein sequence ID" value="MFD1302578.1"/>
    <property type="molecule type" value="Genomic_DNA"/>
</dbReference>
<accession>A0ABW3X2X4</accession>
<dbReference type="InterPro" id="IPR036102">
    <property type="entry name" value="OsmC/Ohrsf"/>
</dbReference>
<reference evidence="2" key="1">
    <citation type="journal article" date="2019" name="Int. J. Syst. Evol. Microbiol.">
        <title>The Global Catalogue of Microorganisms (GCM) 10K type strain sequencing project: providing services to taxonomists for standard genome sequencing and annotation.</title>
        <authorList>
            <consortium name="The Broad Institute Genomics Platform"/>
            <consortium name="The Broad Institute Genome Sequencing Center for Infectious Disease"/>
            <person name="Wu L."/>
            <person name="Ma J."/>
        </authorList>
    </citation>
    <scope>NUCLEOTIDE SEQUENCE [LARGE SCALE GENOMIC DNA]</scope>
    <source>
        <strain evidence="2">CCUG 56108</strain>
    </source>
</reference>
<sequence>MSTHIADVAWILKPGEDFAAGRYSRGHTVSFDGGVTLAGTASEHVVGKWAVPEAVDPEEMLVAALSSCHMLTFLHVARLAGFAVAAYRDHAEGVLEETAPGRHALARVTLRPEIEWSGVAPDAERLAGLHEAAHEGCFIANSVKTDVVVAEPVSSRRSSASPLASPSP</sequence>
<evidence type="ECO:0000313" key="1">
    <source>
        <dbReference type="EMBL" id="MFD1302578.1"/>
    </source>
</evidence>
<dbReference type="Pfam" id="PF02566">
    <property type="entry name" value="OsmC"/>
    <property type="match status" value="1"/>
</dbReference>
<dbReference type="RefSeq" id="WP_238207351.1">
    <property type="nucleotide sequence ID" value="NZ_JBHTND010000017.1"/>
</dbReference>
<dbReference type="InterPro" id="IPR052707">
    <property type="entry name" value="OsmC_Ohr_Peroxiredoxin"/>
</dbReference>
<dbReference type="SUPFAM" id="SSF82784">
    <property type="entry name" value="OsmC-like"/>
    <property type="match status" value="1"/>
</dbReference>
<dbReference type="Gene3D" id="3.30.300.20">
    <property type="match status" value="1"/>
</dbReference>
<organism evidence="1 2">
    <name type="scientific">Methylobacterium marchantiae</name>
    <dbReference type="NCBI Taxonomy" id="600331"/>
    <lineage>
        <taxon>Bacteria</taxon>
        <taxon>Pseudomonadati</taxon>
        <taxon>Pseudomonadota</taxon>
        <taxon>Alphaproteobacteria</taxon>
        <taxon>Hyphomicrobiales</taxon>
        <taxon>Methylobacteriaceae</taxon>
        <taxon>Methylobacterium</taxon>
    </lineage>
</organism>
<proteinExistence type="predicted"/>
<dbReference type="Proteomes" id="UP001597176">
    <property type="component" value="Unassembled WGS sequence"/>
</dbReference>
<dbReference type="PANTHER" id="PTHR42830">
    <property type="entry name" value="OSMOTICALLY INDUCIBLE FAMILY PROTEIN"/>
    <property type="match status" value="1"/>
</dbReference>
<gene>
    <name evidence="1" type="ORF">ACFQ4G_13465</name>
</gene>
<keyword evidence="2" id="KW-1185">Reference proteome</keyword>
<dbReference type="InterPro" id="IPR015946">
    <property type="entry name" value="KH_dom-like_a/b"/>
</dbReference>
<dbReference type="PANTHER" id="PTHR42830:SF2">
    <property type="entry name" value="OSMC_OHR FAMILY PROTEIN"/>
    <property type="match status" value="1"/>
</dbReference>
<name>A0ABW3X2X4_9HYPH</name>
<dbReference type="InterPro" id="IPR003718">
    <property type="entry name" value="OsmC/Ohr_fam"/>
</dbReference>
<protein>
    <submittedName>
        <fullName evidence="1">OsmC family protein</fullName>
    </submittedName>
</protein>